<evidence type="ECO:0000256" key="1">
    <source>
        <dbReference type="SAM" id="Phobius"/>
    </source>
</evidence>
<dbReference type="STRING" id="1226327.SAMN05421732_101717"/>
<feature type="transmembrane region" description="Helical" evidence="1">
    <location>
        <begin position="27"/>
        <end position="49"/>
    </location>
</feature>
<keyword evidence="3" id="KW-1185">Reference proteome</keyword>
<feature type="transmembrane region" description="Helical" evidence="1">
    <location>
        <begin position="61"/>
        <end position="83"/>
    </location>
</feature>
<dbReference type="GO" id="GO:0043709">
    <property type="term" value="P:cell adhesion involved in single-species biofilm formation"/>
    <property type="evidence" value="ECO:0007669"/>
    <property type="project" value="InterPro"/>
</dbReference>
<dbReference type="EMBL" id="FMYO01000001">
    <property type="protein sequence ID" value="SDB89479.1"/>
    <property type="molecule type" value="Genomic_DNA"/>
</dbReference>
<proteinExistence type="predicted"/>
<dbReference type="RefSeq" id="WP_092818757.1">
    <property type="nucleotide sequence ID" value="NZ_BAABKJ010000005.1"/>
</dbReference>
<dbReference type="NCBIfam" id="TIGR03940">
    <property type="entry name" value="PGA_PgaD"/>
    <property type="match status" value="1"/>
</dbReference>
<accession>A0A1G6H5E2</accession>
<dbReference type="Pfam" id="PF13994">
    <property type="entry name" value="PgaD"/>
    <property type="match status" value="1"/>
</dbReference>
<dbReference type="OrthoDB" id="6691414at2"/>
<evidence type="ECO:0000313" key="3">
    <source>
        <dbReference type="Proteomes" id="UP000243468"/>
    </source>
</evidence>
<dbReference type="AlphaFoldDB" id="A0A1G6H5E2"/>
<gene>
    <name evidence="2" type="ORF">SAMN05421732_101717</name>
</gene>
<name>A0A1G6H5E2_9GAMM</name>
<keyword evidence="1" id="KW-0812">Transmembrane</keyword>
<evidence type="ECO:0000313" key="2">
    <source>
        <dbReference type="EMBL" id="SDB89479.1"/>
    </source>
</evidence>
<organism evidence="2 3">
    <name type="scientific">Acinetobacter kookii</name>
    <dbReference type="NCBI Taxonomy" id="1226327"/>
    <lineage>
        <taxon>Bacteria</taxon>
        <taxon>Pseudomonadati</taxon>
        <taxon>Pseudomonadota</taxon>
        <taxon>Gammaproteobacteria</taxon>
        <taxon>Moraxellales</taxon>
        <taxon>Moraxellaceae</taxon>
        <taxon>Acinetobacter</taxon>
    </lineage>
</organism>
<protein>
    <submittedName>
        <fullName evidence="2">Poly-beta-1,6-N-acetyl-D-glucosamine biosynthesis protein PgaD</fullName>
    </submittedName>
</protein>
<dbReference type="InterPro" id="IPR023829">
    <property type="entry name" value="PGA_PgaD"/>
</dbReference>
<sequence length="137" mass="15576">MKNNPLIIDLRHCLPWHKRYASHTSTAMMWAVWLLLWRPLLIVLGIVSLQKQHLFHQLFSAFGLGIEHGVSALLACAVALWLWSNFVPSKTVQTSSAKNISDYGQHFGLAVEVIEQGRQQKVSVVHHDEHGKIIHIE</sequence>
<keyword evidence="1" id="KW-1133">Transmembrane helix</keyword>
<keyword evidence="1" id="KW-0472">Membrane</keyword>
<reference evidence="3" key="1">
    <citation type="submission" date="2016-09" db="EMBL/GenBank/DDBJ databases">
        <authorList>
            <person name="Varghese N."/>
            <person name="Submissions S."/>
        </authorList>
    </citation>
    <scope>NUCLEOTIDE SEQUENCE [LARGE SCALE GENOMIC DNA]</scope>
    <source>
        <strain evidence="3">ANC 4667</strain>
    </source>
</reference>
<dbReference type="Proteomes" id="UP000243468">
    <property type="component" value="Unassembled WGS sequence"/>
</dbReference>